<dbReference type="EMBL" id="AP018786">
    <property type="protein sequence ID" value="BBF22484.1"/>
    <property type="molecule type" value="Genomic_DNA"/>
</dbReference>
<dbReference type="GO" id="GO:0009395">
    <property type="term" value="P:phospholipid catabolic process"/>
    <property type="evidence" value="ECO:0007669"/>
    <property type="project" value="UniProtKB-KW"/>
</dbReference>
<feature type="transmembrane region" description="Helical" evidence="2">
    <location>
        <begin position="101"/>
        <end position="125"/>
    </location>
</feature>
<organism evidence="4 5">
    <name type="scientific">Sutterella megalosphaeroides</name>
    <dbReference type="NCBI Taxonomy" id="2494234"/>
    <lineage>
        <taxon>Bacteria</taxon>
        <taxon>Pseudomonadati</taxon>
        <taxon>Pseudomonadota</taxon>
        <taxon>Betaproteobacteria</taxon>
        <taxon>Burkholderiales</taxon>
        <taxon>Sutterellaceae</taxon>
        <taxon>Sutterella</taxon>
    </lineage>
</organism>
<dbReference type="EC" id="3.1.3.27" evidence="1"/>
<feature type="transmembrane region" description="Helical" evidence="2">
    <location>
        <begin position="50"/>
        <end position="81"/>
    </location>
</feature>
<comment type="function">
    <text evidence="1">Lipid phosphatase which dephosphorylates phosphatidylglycerophosphate (PGP) to phosphatidylglycerol (PG).</text>
</comment>
<comment type="catalytic activity">
    <reaction evidence="1">
        <text>a 1,2-diacyl-sn-glycero-3-phospho-(1'-sn-glycero-3'-phosphate) + H2O = a 1,2-diacyl-sn-glycero-3-phospho-(1'-sn-glycerol) + phosphate</text>
        <dbReference type="Rhea" id="RHEA:33751"/>
        <dbReference type="ChEBI" id="CHEBI:15377"/>
        <dbReference type="ChEBI" id="CHEBI:43474"/>
        <dbReference type="ChEBI" id="CHEBI:60110"/>
        <dbReference type="ChEBI" id="CHEBI:64716"/>
        <dbReference type="EC" id="3.1.3.27"/>
    </reaction>
</comment>
<keyword evidence="1" id="KW-0460">Magnesium</keyword>
<dbReference type="PANTHER" id="PTHR36305">
    <property type="entry name" value="PHOSPHATIDYLGLYCEROPHOSPHATASE A"/>
    <property type="match status" value="1"/>
</dbReference>
<dbReference type="KEGG" id="sutt:SUTMEG_03750"/>
<keyword evidence="1" id="KW-0442">Lipid degradation</keyword>
<dbReference type="GO" id="GO:0006655">
    <property type="term" value="P:phosphatidylglycerol biosynthetic process"/>
    <property type="evidence" value="ECO:0007669"/>
    <property type="project" value="UniProtKB-UniPathway"/>
</dbReference>
<keyword evidence="1" id="KW-0479">Metal-binding</keyword>
<evidence type="ECO:0000256" key="2">
    <source>
        <dbReference type="SAM" id="Phobius"/>
    </source>
</evidence>
<feature type="transmembrane region" description="Helical" evidence="2">
    <location>
        <begin position="20"/>
        <end position="38"/>
    </location>
</feature>
<comment type="subcellular location">
    <subcellularLocation>
        <location evidence="1">Cell inner membrane</location>
        <topology evidence="1">Multi-pass membrane protein</topology>
    </subcellularLocation>
</comment>
<keyword evidence="1" id="KW-1003">Cell membrane</keyword>
<protein>
    <recommendedName>
        <fullName evidence="1">Phosphatidylglycerophosphatase A</fullName>
        <ecNumber evidence="1">3.1.3.27</ecNumber>
    </recommendedName>
    <alternativeName>
        <fullName evidence="1">Phosphatidylglycerolphosphate phosphatase A</fullName>
    </alternativeName>
</protein>
<dbReference type="InterPro" id="IPR007686">
    <property type="entry name" value="YutG/PgpA"/>
</dbReference>
<dbReference type="CDD" id="cd06971">
    <property type="entry name" value="PgpA"/>
    <property type="match status" value="1"/>
</dbReference>
<dbReference type="GO" id="GO:0008962">
    <property type="term" value="F:phosphatidylglycerophosphatase activity"/>
    <property type="evidence" value="ECO:0007669"/>
    <property type="project" value="UniProtKB-EC"/>
</dbReference>
<name>A0A2Z6I7X8_9BURK</name>
<dbReference type="OrthoDB" id="9804091at2"/>
<dbReference type="PIRSF" id="PIRSF006162">
    <property type="entry name" value="PgpA"/>
    <property type="match status" value="1"/>
</dbReference>
<evidence type="ECO:0000259" key="3">
    <source>
        <dbReference type="Pfam" id="PF04608"/>
    </source>
</evidence>
<keyword evidence="1" id="KW-0443">Lipid metabolism</keyword>
<comment type="pathway">
    <text evidence="1">Phospholipid metabolism; phosphatidylglycerol biosynthesis; phosphatidylglycerol from CDP-diacylglycerol: step 2/2.</text>
</comment>
<dbReference type="Proteomes" id="UP000271003">
    <property type="component" value="Chromosome"/>
</dbReference>
<keyword evidence="1 2" id="KW-0472">Membrane</keyword>
<proteinExistence type="predicted"/>
<evidence type="ECO:0000313" key="4">
    <source>
        <dbReference type="EMBL" id="BBF22484.1"/>
    </source>
</evidence>
<keyword evidence="2" id="KW-1133">Transmembrane helix</keyword>
<gene>
    <name evidence="4" type="primary">pgpA</name>
    <name evidence="4" type="ORF">SUTMEG_03750</name>
</gene>
<sequence>MLKKYSSENPAQRVRLTWRFAWSHLAHVLATFFGAGAMRPAPGTWGTLAGILVFALLSPWVSTLGWVVFAAILTVAGAWAADVTAEHLGVEDHGGVVIDEVVAVWLVAAFLPAGLAWWVAAFAAFRVFDIVKLWPVSVLDEKLKNGWGVMIDDLFAALYAWGAIRIVAELAGLWP</sequence>
<reference evidence="4 5" key="1">
    <citation type="journal article" date="2018" name="Int. J. Syst. Evol. Microbiol.">
        <title>Mesosutterella multiformis gen. nov., sp. nov., a member of the family Sutterellaceae and Sutterella megalosphaeroides sp. nov., isolated from human faeces.</title>
        <authorList>
            <person name="Sakamoto M."/>
            <person name="Ikeyama N."/>
            <person name="Kunihiro T."/>
            <person name="Iino T."/>
            <person name="Yuki M."/>
            <person name="Ohkuma M."/>
        </authorList>
    </citation>
    <scope>NUCLEOTIDE SEQUENCE [LARGE SCALE GENOMIC DNA]</scope>
    <source>
        <strain evidence="4 5">6FBBBH3</strain>
    </source>
</reference>
<dbReference type="InterPro" id="IPR026037">
    <property type="entry name" value="PgpA"/>
</dbReference>
<keyword evidence="1" id="KW-0378">Hydrolase</keyword>
<dbReference type="UniPathway" id="UPA00084">
    <property type="reaction ID" value="UER00504"/>
</dbReference>
<keyword evidence="5" id="KW-1185">Reference proteome</keyword>
<dbReference type="Pfam" id="PF04608">
    <property type="entry name" value="PgpA"/>
    <property type="match status" value="1"/>
</dbReference>
<dbReference type="RefSeq" id="WP_120176188.1">
    <property type="nucleotide sequence ID" value="NZ_AP018786.1"/>
</dbReference>
<keyword evidence="1" id="KW-0595">Phospholipid degradation</keyword>
<keyword evidence="1" id="KW-1208">Phospholipid metabolism</keyword>
<dbReference type="SUPFAM" id="SSF101307">
    <property type="entry name" value="YutG-like"/>
    <property type="match status" value="1"/>
</dbReference>
<dbReference type="AlphaFoldDB" id="A0A2Z6I7X8"/>
<dbReference type="InterPro" id="IPR036681">
    <property type="entry name" value="PgpA-like_sf"/>
</dbReference>
<feature type="domain" description="YutG/PgpA" evidence="3">
    <location>
        <begin position="28"/>
        <end position="167"/>
    </location>
</feature>
<evidence type="ECO:0000256" key="1">
    <source>
        <dbReference type="PIRNR" id="PIRNR006162"/>
    </source>
</evidence>
<accession>A0A2Z6I7X8</accession>
<keyword evidence="1" id="KW-0997">Cell inner membrane</keyword>
<dbReference type="GO" id="GO:0046872">
    <property type="term" value="F:metal ion binding"/>
    <property type="evidence" value="ECO:0007669"/>
    <property type="project" value="UniProtKB-KW"/>
</dbReference>
<keyword evidence="1 2" id="KW-0812">Transmembrane</keyword>
<dbReference type="PANTHER" id="PTHR36305:SF1">
    <property type="entry name" value="PHOSPHATIDYLGLYCEROPHOSPHATASE A"/>
    <property type="match status" value="1"/>
</dbReference>
<dbReference type="GO" id="GO:0005886">
    <property type="term" value="C:plasma membrane"/>
    <property type="evidence" value="ECO:0007669"/>
    <property type="project" value="UniProtKB-SubCell"/>
</dbReference>
<comment type="cofactor">
    <cofactor evidence="1">
        <name>Mg(2+)</name>
        <dbReference type="ChEBI" id="CHEBI:18420"/>
    </cofactor>
</comment>
<evidence type="ECO:0000313" key="5">
    <source>
        <dbReference type="Proteomes" id="UP000271003"/>
    </source>
</evidence>